<keyword evidence="3" id="KW-0273">Eye lens protein</keyword>
<dbReference type="SUPFAM" id="SSF49695">
    <property type="entry name" value="gamma-Crystallin-like"/>
    <property type="match status" value="1"/>
</dbReference>
<comment type="subunit">
    <text evidence="5">Homo/heterodimer, or complexes of higher-order. The structure of beta-crystallin oligomers seems to be stabilized through interactions between the N-terminal arms.</text>
</comment>
<gene>
    <name evidence="8" type="ORF">NDU88_000643</name>
</gene>
<evidence type="ECO:0000256" key="1">
    <source>
        <dbReference type="ARBA" id="ARBA00003689"/>
    </source>
</evidence>
<dbReference type="PROSITE" id="PS50915">
    <property type="entry name" value="CRYSTALLIN_BETA_GAMMA"/>
    <property type="match status" value="4"/>
</dbReference>
<evidence type="ECO:0000313" key="9">
    <source>
        <dbReference type="Proteomes" id="UP001066276"/>
    </source>
</evidence>
<dbReference type="FunFam" id="2.60.20.10:FF:000002">
    <property type="entry name" value="Crystallin, beta B2"/>
    <property type="match status" value="1"/>
</dbReference>
<feature type="domain" description="Beta/gamma crystallin 'Greek key'" evidence="7">
    <location>
        <begin position="118"/>
        <end position="157"/>
    </location>
</feature>
<evidence type="ECO:0000256" key="6">
    <source>
        <dbReference type="SAM" id="MobiDB-lite"/>
    </source>
</evidence>
<keyword evidence="9" id="KW-1185">Reference proteome</keyword>
<dbReference type="SMART" id="SM00247">
    <property type="entry name" value="XTALbg"/>
    <property type="match status" value="2"/>
</dbReference>
<name>A0AAV7SXV3_PLEWA</name>
<dbReference type="GO" id="GO:0007601">
    <property type="term" value="P:visual perception"/>
    <property type="evidence" value="ECO:0007669"/>
    <property type="project" value="TreeGrafter"/>
</dbReference>
<dbReference type="Pfam" id="PF00030">
    <property type="entry name" value="Crystall"/>
    <property type="match status" value="2"/>
</dbReference>
<evidence type="ECO:0000256" key="4">
    <source>
        <dbReference type="ARBA" id="ARBA00022737"/>
    </source>
</evidence>
<comment type="similarity">
    <text evidence="2">Belongs to the beta/gamma-crystallin family.</text>
</comment>
<evidence type="ECO:0000256" key="5">
    <source>
        <dbReference type="ARBA" id="ARBA00025922"/>
    </source>
</evidence>
<evidence type="ECO:0000256" key="2">
    <source>
        <dbReference type="ARBA" id="ARBA00009646"/>
    </source>
</evidence>
<dbReference type="FunFam" id="2.60.20.10:FF:000005">
    <property type="entry name" value="Crystallin, beta B1"/>
    <property type="match status" value="1"/>
</dbReference>
<dbReference type="PRINTS" id="PR01367">
    <property type="entry name" value="BGCRYSTALLIN"/>
</dbReference>
<comment type="function">
    <text evidence="1">Crystallins are the dominant structural components of the vertebrate eye lens.</text>
</comment>
<evidence type="ECO:0000259" key="7">
    <source>
        <dbReference type="PROSITE" id="PS50915"/>
    </source>
</evidence>
<organism evidence="8 9">
    <name type="scientific">Pleurodeles waltl</name>
    <name type="common">Iberian ribbed newt</name>
    <dbReference type="NCBI Taxonomy" id="8319"/>
    <lineage>
        <taxon>Eukaryota</taxon>
        <taxon>Metazoa</taxon>
        <taxon>Chordata</taxon>
        <taxon>Craniata</taxon>
        <taxon>Vertebrata</taxon>
        <taxon>Euteleostomi</taxon>
        <taxon>Amphibia</taxon>
        <taxon>Batrachia</taxon>
        <taxon>Caudata</taxon>
        <taxon>Salamandroidea</taxon>
        <taxon>Salamandridae</taxon>
        <taxon>Pleurodelinae</taxon>
        <taxon>Pleurodeles</taxon>
    </lineage>
</organism>
<feature type="domain" description="Beta/gamma crystallin 'Greek key'" evidence="7">
    <location>
        <begin position="250"/>
        <end position="292"/>
    </location>
</feature>
<feature type="region of interest" description="Disordered" evidence="6">
    <location>
        <begin position="68"/>
        <end position="110"/>
    </location>
</feature>
<feature type="domain" description="Beta/gamma crystallin 'Greek key'" evidence="7">
    <location>
        <begin position="208"/>
        <end position="249"/>
    </location>
</feature>
<dbReference type="AlphaFoldDB" id="A0AAV7SXV3"/>
<dbReference type="Proteomes" id="UP001066276">
    <property type="component" value="Chromosome 4_1"/>
</dbReference>
<dbReference type="PANTHER" id="PTHR11818">
    <property type="entry name" value="BETA/GAMMA CRYSTALLIN"/>
    <property type="match status" value="1"/>
</dbReference>
<dbReference type="Gene3D" id="2.60.20.10">
    <property type="entry name" value="Crystallins"/>
    <property type="match status" value="2"/>
</dbReference>
<evidence type="ECO:0000313" key="8">
    <source>
        <dbReference type="EMBL" id="KAJ1168729.1"/>
    </source>
</evidence>
<dbReference type="PANTHER" id="PTHR11818:SF55">
    <property type="entry name" value="BETA-CRYSTALLIN B1-RELATED"/>
    <property type="match status" value="1"/>
</dbReference>
<dbReference type="InterPro" id="IPR011024">
    <property type="entry name" value="G_crystallin-like"/>
</dbReference>
<reference evidence="8" key="1">
    <citation type="journal article" date="2022" name="bioRxiv">
        <title>Sequencing and chromosome-scale assembly of the giantPleurodeles waltlgenome.</title>
        <authorList>
            <person name="Brown T."/>
            <person name="Elewa A."/>
            <person name="Iarovenko S."/>
            <person name="Subramanian E."/>
            <person name="Araus A.J."/>
            <person name="Petzold A."/>
            <person name="Susuki M."/>
            <person name="Suzuki K.-i.T."/>
            <person name="Hayashi T."/>
            <person name="Toyoda A."/>
            <person name="Oliveira C."/>
            <person name="Osipova E."/>
            <person name="Leigh N.D."/>
            <person name="Simon A."/>
            <person name="Yun M.H."/>
        </authorList>
    </citation>
    <scope>NUCLEOTIDE SEQUENCE</scope>
    <source>
        <strain evidence="8">20211129_DDA</strain>
        <tissue evidence="8">Liver</tissue>
    </source>
</reference>
<evidence type="ECO:0000256" key="3">
    <source>
        <dbReference type="ARBA" id="ARBA00022613"/>
    </source>
</evidence>
<dbReference type="InterPro" id="IPR050252">
    <property type="entry name" value="Beta/Gamma-Crystallin"/>
</dbReference>
<protein>
    <recommendedName>
        <fullName evidence="7">Beta/gamma crystallin 'Greek key' domain-containing protein</fullName>
    </recommendedName>
</protein>
<accession>A0AAV7SXV3</accession>
<comment type="caution">
    <text evidence="8">The sequence shown here is derived from an EMBL/GenBank/DDBJ whole genome shotgun (WGS) entry which is preliminary data.</text>
</comment>
<dbReference type="GO" id="GO:0002088">
    <property type="term" value="P:lens development in camera-type eye"/>
    <property type="evidence" value="ECO:0007669"/>
    <property type="project" value="TreeGrafter"/>
</dbReference>
<keyword evidence="4" id="KW-0677">Repeat</keyword>
<dbReference type="GO" id="GO:0005212">
    <property type="term" value="F:structural constituent of eye lens"/>
    <property type="evidence" value="ECO:0007669"/>
    <property type="project" value="UniProtKB-KW"/>
</dbReference>
<proteinExistence type="inferred from homology"/>
<feature type="domain" description="Beta/gamma crystallin 'Greek key'" evidence="7">
    <location>
        <begin position="158"/>
        <end position="202"/>
    </location>
</feature>
<dbReference type="EMBL" id="JANPWB010000007">
    <property type="protein sequence ID" value="KAJ1168729.1"/>
    <property type="molecule type" value="Genomic_DNA"/>
</dbReference>
<sequence>MYSADTAVYTTSIGCPTGGDSPRPISGPGRLMSAGFPFCDLALRRHFHSPGANPSPGRDARAYKGRLDGSRAPLFPAPSPPSALRAKEQGMSDGKMTSQTDGKMEKSSKGGSGIGVLYKMTVYEQENFQGRCFELSGECPCVFDKGFERVRSVRVESGPWVGYEQANFQGEMFIMEKGEYPRWDSWSNSYRNEYLQSFHPVRMEADKHKISLYENCDFKGRKMEIVDDDVPSLFSYGFTDRVASISVPSGSWVGYQYPGYRGYQYLFQNGEYRHWNEWKARNPQIQSVRRIRDMQWHQHGSYTLPSK</sequence>
<dbReference type="InterPro" id="IPR001064">
    <property type="entry name" value="Beta/gamma_crystallin"/>
</dbReference>